<sequence>MTEQNSTETQPLSEAEERALQAAEALAAADQPVTARSVRERAGVAMAVASAAATAWNEKVAAAEAVPDMPDDVLRRFAGVWAAAHEQAKGAFTEERDGLRAYVREVEAERDGLISDLEQEESRREQEVAAVEDQLEEARLVITDRERQLEEQRERYEEQVAAQQDELIETRTRAERAEAALTALQDALGPALAPLIAAAQKNTAEEPSAR</sequence>
<dbReference type="InterPro" id="IPR021104">
    <property type="entry name" value="KfrA_DNA-bd_N"/>
</dbReference>
<evidence type="ECO:0000313" key="4">
    <source>
        <dbReference type="Proteomes" id="UP001597280"/>
    </source>
</evidence>
<keyword evidence="3" id="KW-0238">DNA-binding</keyword>
<comment type="caution">
    <text evidence="3">The sequence shown here is derived from an EMBL/GenBank/DDBJ whole genome shotgun (WGS) entry which is preliminary data.</text>
</comment>
<reference evidence="4" key="1">
    <citation type="journal article" date="2019" name="Int. J. Syst. Evol. Microbiol.">
        <title>The Global Catalogue of Microorganisms (GCM) 10K type strain sequencing project: providing services to taxonomists for standard genome sequencing and annotation.</title>
        <authorList>
            <consortium name="The Broad Institute Genomics Platform"/>
            <consortium name="The Broad Institute Genome Sequencing Center for Infectious Disease"/>
            <person name="Wu L."/>
            <person name="Ma J."/>
        </authorList>
    </citation>
    <scope>NUCLEOTIDE SEQUENCE [LARGE SCALE GENOMIC DNA]</scope>
    <source>
        <strain evidence="4">JCM 11650</strain>
    </source>
</reference>
<evidence type="ECO:0000313" key="3">
    <source>
        <dbReference type="EMBL" id="MFD1834511.1"/>
    </source>
</evidence>
<proteinExistence type="predicted"/>
<evidence type="ECO:0000256" key="1">
    <source>
        <dbReference type="SAM" id="Coils"/>
    </source>
</evidence>
<evidence type="ECO:0000259" key="2">
    <source>
        <dbReference type="Pfam" id="PF11740"/>
    </source>
</evidence>
<dbReference type="EMBL" id="JBHUFL010000002">
    <property type="protein sequence ID" value="MFD1834511.1"/>
    <property type="molecule type" value="Genomic_DNA"/>
</dbReference>
<accession>A0ABW4PYI1</accession>
<keyword evidence="4" id="KW-1185">Reference proteome</keyword>
<protein>
    <submittedName>
        <fullName evidence="3">DNA-binding protein</fullName>
    </submittedName>
</protein>
<feature type="coiled-coil region" evidence="1">
    <location>
        <begin position="103"/>
        <end position="187"/>
    </location>
</feature>
<dbReference type="Proteomes" id="UP001597280">
    <property type="component" value="Unassembled WGS sequence"/>
</dbReference>
<dbReference type="GO" id="GO:0003677">
    <property type="term" value="F:DNA binding"/>
    <property type="evidence" value="ECO:0007669"/>
    <property type="project" value="UniProtKB-KW"/>
</dbReference>
<keyword evidence="1" id="KW-0175">Coiled coil</keyword>
<name>A0ABW4PYI1_9MICO</name>
<feature type="domain" description="KfrA N-terminal DNA-binding" evidence="2">
    <location>
        <begin position="17"/>
        <end position="126"/>
    </location>
</feature>
<dbReference type="Pfam" id="PF11740">
    <property type="entry name" value="KfrA_N"/>
    <property type="match status" value="1"/>
</dbReference>
<gene>
    <name evidence="3" type="ORF">ACFSDA_05395</name>
</gene>
<organism evidence="3 4">
    <name type="scientific">Brachybacterium rhamnosum</name>
    <dbReference type="NCBI Taxonomy" id="173361"/>
    <lineage>
        <taxon>Bacteria</taxon>
        <taxon>Bacillati</taxon>
        <taxon>Actinomycetota</taxon>
        <taxon>Actinomycetes</taxon>
        <taxon>Micrococcales</taxon>
        <taxon>Dermabacteraceae</taxon>
        <taxon>Brachybacterium</taxon>
    </lineage>
</organism>
<dbReference type="RefSeq" id="WP_168197998.1">
    <property type="nucleotide sequence ID" value="NZ_BAAAIS010000002.1"/>
</dbReference>